<evidence type="ECO:0000256" key="1">
    <source>
        <dbReference type="SAM" id="Phobius"/>
    </source>
</evidence>
<keyword evidence="3" id="KW-1185">Reference proteome</keyword>
<dbReference type="RefSeq" id="WP_238751502.1">
    <property type="nucleotide sequence ID" value="NZ_CAKLPZ010000003.1"/>
</dbReference>
<feature type="transmembrane region" description="Helical" evidence="1">
    <location>
        <begin position="12"/>
        <end position="35"/>
    </location>
</feature>
<reference evidence="2" key="1">
    <citation type="submission" date="2021-12" db="EMBL/GenBank/DDBJ databases">
        <authorList>
            <person name="Rodrigo-Torres L."/>
            <person name="Arahal R. D."/>
            <person name="Lucena T."/>
        </authorList>
    </citation>
    <scope>NUCLEOTIDE SEQUENCE</scope>
    <source>
        <strain evidence="2">CECT 8419</strain>
    </source>
</reference>
<gene>
    <name evidence="2" type="ORF">LEM8419_02558</name>
</gene>
<keyword evidence="1" id="KW-0812">Transmembrane</keyword>
<protein>
    <recommendedName>
        <fullName evidence="4">Alkyl hydroperoxide reductase</fullName>
    </recommendedName>
</protein>
<proteinExistence type="predicted"/>
<evidence type="ECO:0000313" key="3">
    <source>
        <dbReference type="Proteomes" id="UP000837803"/>
    </source>
</evidence>
<sequence>MPTPFSDWRRPVLFAAAAYNILWGAWVVLFPGHVFSLVGMAQPLYPMIWQSVGMIVGVYGIGYAIAALDPDGHWPIVLVGFLGKVFGPIGFVYHFYLGTFPAAFWWITLFNDLIWIVPFFLILKSAYRSRVI</sequence>
<comment type="caution">
    <text evidence="2">The sequence shown here is derived from an EMBL/GenBank/DDBJ whole genome shotgun (WGS) entry which is preliminary data.</text>
</comment>
<feature type="transmembrane region" description="Helical" evidence="1">
    <location>
        <begin position="103"/>
        <end position="123"/>
    </location>
</feature>
<feature type="transmembrane region" description="Helical" evidence="1">
    <location>
        <begin position="47"/>
        <end position="68"/>
    </location>
</feature>
<name>A0ABM9B3A5_9BACT</name>
<evidence type="ECO:0008006" key="4">
    <source>
        <dbReference type="Google" id="ProtNLM"/>
    </source>
</evidence>
<accession>A0ABM9B3A5</accession>
<evidence type="ECO:0000313" key="2">
    <source>
        <dbReference type="EMBL" id="CAH1001653.1"/>
    </source>
</evidence>
<feature type="transmembrane region" description="Helical" evidence="1">
    <location>
        <begin position="75"/>
        <end position="97"/>
    </location>
</feature>
<keyword evidence="1" id="KW-0472">Membrane</keyword>
<dbReference type="EMBL" id="CAKLPZ010000003">
    <property type="protein sequence ID" value="CAH1001653.1"/>
    <property type="molecule type" value="Genomic_DNA"/>
</dbReference>
<dbReference type="Proteomes" id="UP000837803">
    <property type="component" value="Unassembled WGS sequence"/>
</dbReference>
<organism evidence="2 3">
    <name type="scientific">Neolewinella maritima</name>
    <dbReference type="NCBI Taxonomy" id="1383882"/>
    <lineage>
        <taxon>Bacteria</taxon>
        <taxon>Pseudomonadati</taxon>
        <taxon>Bacteroidota</taxon>
        <taxon>Saprospiria</taxon>
        <taxon>Saprospirales</taxon>
        <taxon>Lewinellaceae</taxon>
        <taxon>Neolewinella</taxon>
    </lineage>
</organism>
<keyword evidence="1" id="KW-1133">Transmembrane helix</keyword>